<gene>
    <name evidence="3" type="primary">epsD_1</name>
    <name evidence="3" type="ORF">LuPra_00665</name>
</gene>
<organism evidence="3 4">
    <name type="scientific">Luteitalea pratensis</name>
    <dbReference type="NCBI Taxonomy" id="1855912"/>
    <lineage>
        <taxon>Bacteria</taxon>
        <taxon>Pseudomonadati</taxon>
        <taxon>Acidobacteriota</taxon>
        <taxon>Vicinamibacteria</taxon>
        <taxon>Vicinamibacterales</taxon>
        <taxon>Vicinamibacteraceae</taxon>
        <taxon>Luteitalea</taxon>
    </lineage>
</organism>
<feature type="domain" description="Glycosyltransferase subfamily 4-like N-terminal" evidence="2">
    <location>
        <begin position="15"/>
        <end position="167"/>
    </location>
</feature>
<evidence type="ECO:0000313" key="3">
    <source>
        <dbReference type="EMBL" id="AMY07492.1"/>
    </source>
</evidence>
<dbReference type="PANTHER" id="PTHR12526:SF630">
    <property type="entry name" value="GLYCOSYLTRANSFERASE"/>
    <property type="match status" value="1"/>
</dbReference>
<dbReference type="RefSeq" id="WP_110169437.1">
    <property type="nucleotide sequence ID" value="NZ_CP015136.1"/>
</dbReference>
<dbReference type="GO" id="GO:0016757">
    <property type="term" value="F:glycosyltransferase activity"/>
    <property type="evidence" value="ECO:0007669"/>
    <property type="project" value="UniProtKB-KW"/>
</dbReference>
<dbReference type="Gene3D" id="3.40.50.2000">
    <property type="entry name" value="Glycogen Phosphorylase B"/>
    <property type="match status" value="2"/>
</dbReference>
<dbReference type="AlphaFoldDB" id="A0A143PFY5"/>
<dbReference type="EMBL" id="CP015136">
    <property type="protein sequence ID" value="AMY07492.1"/>
    <property type="molecule type" value="Genomic_DNA"/>
</dbReference>
<sequence>MAIRTIHIDTARTWRGGQNQALLTVKGLRALGHPTMLVAHPDGELRRRAPQDTDLVPLAPRFEVDFHAAWKLARIIRAYEPVILHAHDPHGVALAALALGFRMPSPPPLLVASRRVDFRLGGNTLSRAKYRRVDRFICASAAIGRILAAGDVERDRIVTVHEGVDLQHVADATPVSLHETLWLPRGAPVVLNVAALVPHKGQRHLIEAFSEVVRAVPDARLVILGQGELHEALVKQVQHHDLEKHVFLPGFRTDVLSLMKTADVFVMSSVMEGLGTSLLDAMACARPIVATDTGGIPEVVVHEETGLLVPPRDAGALAEALVLLLEDEDLARQYGASGYERVHHRFSVEHMVGDTVAVYEEMLARR</sequence>
<name>A0A143PFY5_LUTPR</name>
<dbReference type="KEGG" id="abac:LuPra_00665"/>
<reference evidence="3 4" key="1">
    <citation type="journal article" date="2016" name="Genome Announc.">
        <title>First Complete Genome Sequence of a Subdivision 6 Acidobacterium Strain.</title>
        <authorList>
            <person name="Huang S."/>
            <person name="Vieira S."/>
            <person name="Bunk B."/>
            <person name="Riedel T."/>
            <person name="Sproer C."/>
            <person name="Overmann J."/>
        </authorList>
    </citation>
    <scope>NUCLEOTIDE SEQUENCE [LARGE SCALE GENOMIC DNA]</scope>
    <source>
        <strain evidence="4">DSM 100886 HEG_-6_39</strain>
    </source>
</reference>
<accession>A0A143PFY5</accession>
<dbReference type="Proteomes" id="UP000076079">
    <property type="component" value="Chromosome"/>
</dbReference>
<dbReference type="OrthoDB" id="9806653at2"/>
<dbReference type="STRING" id="1855912.LuPra_00665"/>
<dbReference type="CDD" id="cd03811">
    <property type="entry name" value="GT4_GT28_WabH-like"/>
    <property type="match status" value="1"/>
</dbReference>
<dbReference type="PANTHER" id="PTHR12526">
    <property type="entry name" value="GLYCOSYLTRANSFERASE"/>
    <property type="match status" value="1"/>
</dbReference>
<protein>
    <submittedName>
        <fullName evidence="3">Glycosyltransferase EpsD</fullName>
        <ecNumber evidence="3">2.4.-.-</ecNumber>
    </submittedName>
</protein>
<evidence type="ECO:0000313" key="4">
    <source>
        <dbReference type="Proteomes" id="UP000076079"/>
    </source>
</evidence>
<dbReference type="Pfam" id="PF13439">
    <property type="entry name" value="Glyco_transf_4"/>
    <property type="match status" value="1"/>
</dbReference>
<feature type="domain" description="Glycosyl transferase family 1" evidence="1">
    <location>
        <begin position="184"/>
        <end position="340"/>
    </location>
</feature>
<proteinExistence type="predicted"/>
<dbReference type="Pfam" id="PF00534">
    <property type="entry name" value="Glycos_transf_1"/>
    <property type="match status" value="1"/>
</dbReference>
<keyword evidence="3" id="KW-0328">Glycosyltransferase</keyword>
<keyword evidence="4" id="KW-1185">Reference proteome</keyword>
<evidence type="ECO:0000259" key="2">
    <source>
        <dbReference type="Pfam" id="PF13439"/>
    </source>
</evidence>
<evidence type="ECO:0000259" key="1">
    <source>
        <dbReference type="Pfam" id="PF00534"/>
    </source>
</evidence>
<reference evidence="4" key="2">
    <citation type="submission" date="2016-04" db="EMBL/GenBank/DDBJ databases">
        <title>First Complete Genome Sequence of a Subdivision 6 Acidobacterium.</title>
        <authorList>
            <person name="Huang S."/>
            <person name="Vieira S."/>
            <person name="Bunk B."/>
            <person name="Riedel T."/>
            <person name="Sproeer C."/>
            <person name="Overmann J."/>
        </authorList>
    </citation>
    <scope>NUCLEOTIDE SEQUENCE [LARGE SCALE GENOMIC DNA]</scope>
    <source>
        <strain evidence="4">DSM 100886 HEG_-6_39</strain>
    </source>
</reference>
<keyword evidence="3" id="KW-0808">Transferase</keyword>
<dbReference type="SUPFAM" id="SSF53756">
    <property type="entry name" value="UDP-Glycosyltransferase/glycogen phosphorylase"/>
    <property type="match status" value="1"/>
</dbReference>
<dbReference type="InterPro" id="IPR001296">
    <property type="entry name" value="Glyco_trans_1"/>
</dbReference>
<dbReference type="InterPro" id="IPR028098">
    <property type="entry name" value="Glyco_trans_4-like_N"/>
</dbReference>
<dbReference type="EC" id="2.4.-.-" evidence="3"/>